<keyword evidence="3" id="KW-0597">Phosphoprotein</keyword>
<evidence type="ECO:0000259" key="21">
    <source>
        <dbReference type="PROSITE" id="PS50222"/>
    </source>
</evidence>
<evidence type="ECO:0000256" key="16">
    <source>
        <dbReference type="ARBA" id="ARBA00069462"/>
    </source>
</evidence>
<evidence type="ECO:0000256" key="14">
    <source>
        <dbReference type="ARBA" id="ARBA00023180"/>
    </source>
</evidence>
<organism evidence="22 23">
    <name type="scientific">Stichopus japonicus</name>
    <name type="common">Sea cucumber</name>
    <dbReference type="NCBI Taxonomy" id="307972"/>
    <lineage>
        <taxon>Eukaryota</taxon>
        <taxon>Metazoa</taxon>
        <taxon>Echinodermata</taxon>
        <taxon>Eleutherozoa</taxon>
        <taxon>Echinozoa</taxon>
        <taxon>Holothuroidea</taxon>
        <taxon>Aspidochirotacea</taxon>
        <taxon>Aspidochirotida</taxon>
        <taxon>Stichopodidae</taxon>
        <taxon>Apostichopus</taxon>
    </lineage>
</organism>
<feature type="region of interest" description="Disordered" evidence="19">
    <location>
        <begin position="1139"/>
        <end position="1209"/>
    </location>
</feature>
<dbReference type="OrthoDB" id="431720at2759"/>
<feature type="transmembrane region" description="Helical" evidence="20">
    <location>
        <begin position="241"/>
        <end position="267"/>
    </location>
</feature>
<feature type="binding site" evidence="17">
    <location>
        <position position="217"/>
    </location>
    <ligand>
        <name>Ca(2+)</name>
        <dbReference type="ChEBI" id="CHEBI:29108"/>
    </ligand>
</feature>
<dbReference type="InterPro" id="IPR031649">
    <property type="entry name" value="GPHH_dom"/>
</dbReference>
<dbReference type="InterPro" id="IPR002077">
    <property type="entry name" value="VDCCAlpha1"/>
</dbReference>
<evidence type="ECO:0000256" key="2">
    <source>
        <dbReference type="ARBA" id="ARBA00022448"/>
    </source>
</evidence>
<keyword evidence="5 18" id="KW-0107">Calcium channel</keyword>
<dbReference type="EMBL" id="MRZV01000366">
    <property type="protein sequence ID" value="PIK51557.1"/>
    <property type="molecule type" value="Genomic_DNA"/>
</dbReference>
<evidence type="ECO:0000256" key="20">
    <source>
        <dbReference type="SAM" id="Phobius"/>
    </source>
</evidence>
<comment type="similarity">
    <text evidence="18">Belongs to the calcium channel alpha-1 subunit (TC 1.A.1.11) family.</text>
</comment>
<keyword evidence="15" id="KW-0407">Ion channel</keyword>
<comment type="caution">
    <text evidence="22">The sequence shown here is derived from an EMBL/GenBank/DDBJ whole genome shotgun (WGS) entry which is preliminary data.</text>
</comment>
<feature type="transmembrane region" description="Helical" evidence="20">
    <location>
        <begin position="37"/>
        <end position="57"/>
    </location>
</feature>
<dbReference type="FunFam" id="1.10.287.70:FF:000068">
    <property type="entry name" value="Voltage-dependent N-type calcium channel subunit alpha"/>
    <property type="match status" value="1"/>
</dbReference>
<dbReference type="FunFam" id="1.20.120.350:FF:000001">
    <property type="entry name" value="Voltage-dependent L-type calcium channel subunit alpha"/>
    <property type="match status" value="1"/>
</dbReference>
<dbReference type="InterPro" id="IPR014873">
    <property type="entry name" value="VDCC_a1su_IQ"/>
</dbReference>
<feature type="transmembrane region" description="Helical" evidence="20">
    <location>
        <begin position="441"/>
        <end position="459"/>
    </location>
</feature>
<keyword evidence="10 18" id="KW-0851">Voltage-gated channel</keyword>
<feature type="region of interest" description="Disordered" evidence="19">
    <location>
        <begin position="289"/>
        <end position="342"/>
    </location>
</feature>
<dbReference type="InterPro" id="IPR002048">
    <property type="entry name" value="EF_hand_dom"/>
</dbReference>
<dbReference type="GO" id="GO:0098793">
    <property type="term" value="C:presynapse"/>
    <property type="evidence" value="ECO:0007669"/>
    <property type="project" value="UniProtKB-ARBA"/>
</dbReference>
<gene>
    <name evidence="22" type="ORF">BSL78_11548</name>
</gene>
<keyword evidence="11 20" id="KW-1133">Transmembrane helix</keyword>
<dbReference type="InterPro" id="IPR005821">
    <property type="entry name" value="Ion_trans_dom"/>
</dbReference>
<feature type="compositionally biased region" description="Basic and acidic residues" evidence="19">
    <location>
        <begin position="1166"/>
        <end position="1179"/>
    </location>
</feature>
<evidence type="ECO:0000256" key="7">
    <source>
        <dbReference type="ARBA" id="ARBA00022723"/>
    </source>
</evidence>
<evidence type="ECO:0000256" key="1">
    <source>
        <dbReference type="ARBA" id="ARBA00004141"/>
    </source>
</evidence>
<dbReference type="FunFam" id="1.10.287.70:FF:000059">
    <property type="entry name" value="Voltage-dependent N-type calcium channel subunit alpha"/>
    <property type="match status" value="1"/>
</dbReference>
<evidence type="ECO:0000256" key="10">
    <source>
        <dbReference type="ARBA" id="ARBA00022882"/>
    </source>
</evidence>
<keyword evidence="13 20" id="KW-0472">Membrane</keyword>
<evidence type="ECO:0000256" key="11">
    <source>
        <dbReference type="ARBA" id="ARBA00022989"/>
    </source>
</evidence>
<dbReference type="PANTHER" id="PTHR45628">
    <property type="entry name" value="VOLTAGE-DEPENDENT CALCIUM CHANNEL TYPE A SUBUNIT ALPHA-1"/>
    <property type="match status" value="1"/>
</dbReference>
<dbReference type="GO" id="GO:0098703">
    <property type="term" value="P:calcium ion import across plasma membrane"/>
    <property type="evidence" value="ECO:0007669"/>
    <property type="project" value="TreeGrafter"/>
</dbReference>
<evidence type="ECO:0000256" key="5">
    <source>
        <dbReference type="ARBA" id="ARBA00022673"/>
    </source>
</evidence>
<feature type="compositionally biased region" description="Acidic residues" evidence="19">
    <location>
        <begin position="1139"/>
        <end position="1155"/>
    </location>
</feature>
<evidence type="ECO:0000313" key="23">
    <source>
        <dbReference type="Proteomes" id="UP000230750"/>
    </source>
</evidence>
<keyword evidence="9 17" id="KW-0106">Calcium</keyword>
<evidence type="ECO:0000256" key="13">
    <source>
        <dbReference type="ARBA" id="ARBA00023136"/>
    </source>
</evidence>
<feature type="compositionally biased region" description="Low complexity" evidence="19">
    <location>
        <begin position="297"/>
        <end position="306"/>
    </location>
</feature>
<dbReference type="PRINTS" id="PR00167">
    <property type="entry name" value="CACHANNEL"/>
</dbReference>
<dbReference type="Gene3D" id="6.10.250.2180">
    <property type="match status" value="1"/>
</dbReference>
<dbReference type="AlphaFoldDB" id="A0A2G8KU77"/>
<feature type="transmembrane region" description="Helical" evidence="20">
    <location>
        <begin position="161"/>
        <end position="183"/>
    </location>
</feature>
<feature type="transmembrane region" description="Helical" evidence="20">
    <location>
        <begin position="372"/>
        <end position="391"/>
    </location>
</feature>
<dbReference type="GO" id="GO:0008331">
    <property type="term" value="F:high voltage-gated calcium channel activity"/>
    <property type="evidence" value="ECO:0007669"/>
    <property type="project" value="TreeGrafter"/>
</dbReference>
<evidence type="ECO:0000256" key="18">
    <source>
        <dbReference type="RuleBase" id="RU003808"/>
    </source>
</evidence>
<keyword evidence="14" id="KW-0325">Glycoprotein</keyword>
<evidence type="ECO:0000256" key="6">
    <source>
        <dbReference type="ARBA" id="ARBA00022692"/>
    </source>
</evidence>
<feature type="transmembrane region" description="Helical" evidence="20">
    <location>
        <begin position="603"/>
        <end position="627"/>
    </location>
</feature>
<evidence type="ECO:0000256" key="12">
    <source>
        <dbReference type="ARBA" id="ARBA00023065"/>
    </source>
</evidence>
<keyword evidence="4 18" id="KW-0109">Calcium transport</keyword>
<dbReference type="Pfam" id="PF16905">
    <property type="entry name" value="GPHH"/>
    <property type="match status" value="1"/>
</dbReference>
<sequence length="1209" mass="139377">MRYTEKKKSEKKYCVSFRSTEKRFRFTVRRLVKSQPMYWAVIVLVFLNTLCVSIEHYGQPDYLDEFLRVAEITFLCIFIIEMLVKMYGLGPRVYLQSSFNKFDCLVILASLFEVIWSNYNKASFGLSVLRALRLLRIFKVTRYWSSLRNLVISLLSSMRSIVSLLFLLFLFILIFALLGMQLFGGSFNFNHREAKPTSNFDTFPIALMTVFQILTGEDWNTVMYYGIESQGGVEKGMFASIYFVILVLFGNYTLLNVFLAIAVDNLANAQELTRLDKVDEEEAREQIEREVEALTNTPRTSRRTSPLAIEDGQSKDTKGQGLNGDHQEPEPGTEEEDDENIFTPKPMVPYSSLFIFSTTNPLRTFCHYIVNLRYFDLMIMIVIGMSSIALAAEDPLDSTNVRNGILKKFDYAFTGIFTIELILKIIDMGLFLHKGSYCRDLWNILDAVVVVCALVAFVVESGNSNGQLGTIKSLRVLRAVFDCVLNSVKNVTNIAIVYLLFMFIFAVIGVQLYKGKFYYCTDGAKIYEHECQGSYFEFDGDQISEQKKREWELYDFNFNNIFMALLTLFTVSTGEGWPDVLKHSIDSTDEGRGPEPYNSIQNALYYVVYFIIFPFFFLNIFVALIIITFQEQGDQEYDDGDIDKNQKQCIEFCINATPVNMFVPSDKNSFKYKFWKFVVSPPFEYFIMTLIALNTIILMLKHYNATEEFEDVMKTLNIIFTVLFSIEAVLKLIAFGPRNYFRDGWNVFDFITVVGSILDVIITELSDTFVNLTVLRLFRAARLIKLLRQGSSIRILLWTFLQSIKALPWVCLLIGMLFFIYAIIGMQVFGGIKQNEPGSIITSYSNFSNFFWSLLLLFRCATGESWQLIMLACLDGTCHENPEENCGSPFSYPYFVSFIFLCSFLMLNLFVAVIMDNFDYLTRDASILGAHHLDEYVRVWGDYDPAGTGRINYKEMYEMLKEMEPPVGFGRNCPYRIAYKRLIRMNMPVAEDKTVGFRTTLMALIRTALDIKIGNVADRDRHDTELREAIVTFWPTMSDDKLDLLVPPDSELVGEKLTVGKIYAALLIYETWREYKAKVQRDGHARTQRYQLRLAYIEQIKAREQEMLMLEEEKQRREYYGEEEDEDGEYVDGADEALYDDDEQDSGDDDDDIYEDAIPTVVMTNPHEEPVKNHTRENEVYENDANGTPKGKSRNGTGRKPRQRCTGTT</sequence>
<evidence type="ECO:0000256" key="19">
    <source>
        <dbReference type="SAM" id="MobiDB-lite"/>
    </source>
</evidence>
<dbReference type="STRING" id="307972.A0A2G8KU77"/>
<name>A0A2G8KU77_STIJA</name>
<feature type="transmembrane region" description="Helical" evidence="20">
    <location>
        <begin position="683"/>
        <end position="703"/>
    </location>
</feature>
<feature type="transmembrane region" description="Helical" evidence="20">
    <location>
        <begin position="747"/>
        <end position="766"/>
    </location>
</feature>
<dbReference type="FunFam" id="1.20.120.350:FF:000013">
    <property type="entry name" value="Voltage-dependent N-type calcium channel subunit alpha"/>
    <property type="match status" value="1"/>
</dbReference>
<dbReference type="Gene3D" id="1.20.120.350">
    <property type="entry name" value="Voltage-gated potassium channels. Chain C"/>
    <property type="match status" value="3"/>
</dbReference>
<evidence type="ECO:0000256" key="3">
    <source>
        <dbReference type="ARBA" id="ARBA00022553"/>
    </source>
</evidence>
<dbReference type="Pfam" id="PF08763">
    <property type="entry name" value="Ca_chan_IQ"/>
    <property type="match status" value="1"/>
</dbReference>
<feature type="binding site" evidence="17">
    <location>
        <position position="575"/>
    </location>
    <ligand>
        <name>Ca(2+)</name>
        <dbReference type="ChEBI" id="CHEBI:29108"/>
    </ligand>
</feature>
<feature type="transmembrane region" description="Helical" evidence="20">
    <location>
        <begin position="892"/>
        <end position="914"/>
    </location>
</feature>
<feature type="transmembrane region" description="Helical" evidence="20">
    <location>
        <begin position="69"/>
        <end position="87"/>
    </location>
</feature>
<evidence type="ECO:0000256" key="15">
    <source>
        <dbReference type="ARBA" id="ARBA00023303"/>
    </source>
</evidence>
<keyword evidence="7 17" id="KW-0479">Metal-binding</keyword>
<protein>
    <recommendedName>
        <fullName evidence="16">Voltage-dependent calcium channel type A subunit alpha-1</fullName>
    </recommendedName>
</protein>
<keyword evidence="23" id="KW-1185">Reference proteome</keyword>
<dbReference type="GO" id="GO:0005891">
    <property type="term" value="C:voltage-gated calcium channel complex"/>
    <property type="evidence" value="ECO:0007669"/>
    <property type="project" value="InterPro"/>
</dbReference>
<feature type="domain" description="EF-hand" evidence="21">
    <location>
        <begin position="931"/>
        <end position="966"/>
    </location>
</feature>
<evidence type="ECO:0000256" key="8">
    <source>
        <dbReference type="ARBA" id="ARBA00022737"/>
    </source>
</evidence>
<keyword evidence="8" id="KW-0677">Repeat</keyword>
<dbReference type="FunFam" id="1.10.238.10:FF:000063">
    <property type="entry name" value="Voltage-dependent N-type calcium channel subunit alpha"/>
    <property type="match status" value="1"/>
</dbReference>
<feature type="transmembrane region" description="Helical" evidence="20">
    <location>
        <begin position="806"/>
        <end position="829"/>
    </location>
</feature>
<feature type="compositionally biased region" description="Acidic residues" evidence="19">
    <location>
        <begin position="331"/>
        <end position="340"/>
    </location>
</feature>
<evidence type="ECO:0000256" key="4">
    <source>
        <dbReference type="ARBA" id="ARBA00022568"/>
    </source>
</evidence>
<dbReference type="SMART" id="SM01062">
    <property type="entry name" value="Ca_chan_IQ"/>
    <property type="match status" value="1"/>
</dbReference>
<accession>A0A2G8KU77</accession>
<evidence type="ECO:0000256" key="17">
    <source>
        <dbReference type="PIRSR" id="PIRSR602077-1"/>
    </source>
</evidence>
<dbReference type="FunFam" id="1.20.120.350:FF:000011">
    <property type="entry name" value="Voltage-dependent N-type calcium channel subunit alpha"/>
    <property type="match status" value="1"/>
</dbReference>
<dbReference type="PROSITE" id="PS50222">
    <property type="entry name" value="EF_HAND_2"/>
    <property type="match status" value="1"/>
</dbReference>
<feature type="transmembrane region" description="Helical" evidence="20">
    <location>
        <begin position="494"/>
        <end position="513"/>
    </location>
</feature>
<feature type="transmembrane region" description="Helical" evidence="20">
    <location>
        <begin position="715"/>
        <end position="735"/>
    </location>
</feature>
<dbReference type="InterPro" id="IPR050599">
    <property type="entry name" value="VDCC_alpha-1_subunit"/>
</dbReference>
<feature type="transmembrane region" description="Helical" evidence="20">
    <location>
        <begin position="556"/>
        <end position="574"/>
    </location>
</feature>
<evidence type="ECO:0000313" key="22">
    <source>
        <dbReference type="EMBL" id="PIK51557.1"/>
    </source>
</evidence>
<keyword evidence="6 20" id="KW-0812">Transmembrane</keyword>
<dbReference type="Gene3D" id="1.10.287.70">
    <property type="match status" value="3"/>
</dbReference>
<reference evidence="22 23" key="1">
    <citation type="journal article" date="2017" name="PLoS Biol.">
        <title>The sea cucumber genome provides insights into morphological evolution and visceral regeneration.</title>
        <authorList>
            <person name="Zhang X."/>
            <person name="Sun L."/>
            <person name="Yuan J."/>
            <person name="Sun Y."/>
            <person name="Gao Y."/>
            <person name="Zhang L."/>
            <person name="Li S."/>
            <person name="Dai H."/>
            <person name="Hamel J.F."/>
            <person name="Liu C."/>
            <person name="Yu Y."/>
            <person name="Liu S."/>
            <person name="Lin W."/>
            <person name="Guo K."/>
            <person name="Jin S."/>
            <person name="Xu P."/>
            <person name="Storey K.B."/>
            <person name="Huan P."/>
            <person name="Zhang T."/>
            <person name="Zhou Y."/>
            <person name="Zhang J."/>
            <person name="Lin C."/>
            <person name="Li X."/>
            <person name="Xing L."/>
            <person name="Huo D."/>
            <person name="Sun M."/>
            <person name="Wang L."/>
            <person name="Mercier A."/>
            <person name="Li F."/>
            <person name="Yang H."/>
            <person name="Xiang J."/>
        </authorList>
    </citation>
    <scope>NUCLEOTIDE SEQUENCE [LARGE SCALE GENOMIC DNA]</scope>
    <source>
        <strain evidence="22">Shaxun</strain>
        <tissue evidence="22">Muscle</tissue>
    </source>
</reference>
<feature type="transmembrane region" description="Helical" evidence="20">
    <location>
        <begin position="850"/>
        <end position="872"/>
    </location>
</feature>
<dbReference type="Pfam" id="PF00520">
    <property type="entry name" value="Ion_trans"/>
    <property type="match status" value="3"/>
</dbReference>
<comment type="subcellular location">
    <subcellularLocation>
        <location evidence="1 18">Membrane</location>
        <topology evidence="1 18">Multi-pass membrane protein</topology>
    </subcellularLocation>
</comment>
<keyword evidence="12" id="KW-0406">Ion transport</keyword>
<feature type="transmembrane region" description="Helical" evidence="20">
    <location>
        <begin position="411"/>
        <end position="432"/>
    </location>
</feature>
<proteinExistence type="inferred from homology"/>
<dbReference type="GO" id="GO:0007268">
    <property type="term" value="P:chemical synaptic transmission"/>
    <property type="evidence" value="ECO:0007669"/>
    <property type="project" value="TreeGrafter"/>
</dbReference>
<feature type="compositionally biased region" description="Basic residues" evidence="19">
    <location>
        <begin position="1191"/>
        <end position="1203"/>
    </location>
</feature>
<dbReference type="PANTHER" id="PTHR45628:SF7">
    <property type="entry name" value="VOLTAGE-DEPENDENT CALCIUM CHANNEL TYPE A SUBUNIT ALPHA-1"/>
    <property type="match status" value="1"/>
</dbReference>
<dbReference type="InterPro" id="IPR027359">
    <property type="entry name" value="Volt_channel_dom_sf"/>
</dbReference>
<keyword evidence="2" id="KW-0813">Transport</keyword>
<dbReference type="SUPFAM" id="SSF81324">
    <property type="entry name" value="Voltage-gated potassium channels"/>
    <property type="match status" value="3"/>
</dbReference>
<dbReference type="GO" id="GO:0005509">
    <property type="term" value="F:calcium ion binding"/>
    <property type="evidence" value="ECO:0007669"/>
    <property type="project" value="InterPro"/>
</dbReference>
<evidence type="ECO:0000256" key="9">
    <source>
        <dbReference type="ARBA" id="ARBA00022837"/>
    </source>
</evidence>
<dbReference type="Proteomes" id="UP000230750">
    <property type="component" value="Unassembled WGS sequence"/>
</dbReference>